<dbReference type="PANTHER" id="PTHR43308:SF5">
    <property type="entry name" value="S-LAYER PROTEIN _ PEPTIDOGLYCAN ENDO-BETA-N-ACETYLGLUCOSAMINIDASE"/>
    <property type="match status" value="1"/>
</dbReference>
<dbReference type="OrthoDB" id="5845122at2"/>
<keyword evidence="5" id="KW-1185">Reference proteome</keyword>
<dbReference type="PANTHER" id="PTHR43308">
    <property type="entry name" value="OUTER MEMBRANE PROTEIN ALPHA-RELATED"/>
    <property type="match status" value="1"/>
</dbReference>
<dbReference type="InterPro" id="IPR001119">
    <property type="entry name" value="SLH_dom"/>
</dbReference>
<dbReference type="AlphaFoldDB" id="A0A4Y8IS15"/>
<organism evidence="4 5">
    <name type="scientific">Filobacillus milosensis</name>
    <dbReference type="NCBI Taxonomy" id="94137"/>
    <lineage>
        <taxon>Bacteria</taxon>
        <taxon>Bacillati</taxon>
        <taxon>Bacillota</taxon>
        <taxon>Bacilli</taxon>
        <taxon>Bacillales</taxon>
        <taxon>Bacillaceae</taxon>
        <taxon>Filobacillus</taxon>
    </lineage>
</organism>
<gene>
    <name evidence="4" type="ORF">E3U55_02925</name>
</gene>
<feature type="domain" description="SLH" evidence="3">
    <location>
        <begin position="145"/>
        <end position="208"/>
    </location>
</feature>
<proteinExistence type="predicted"/>
<dbReference type="Pfam" id="PF00395">
    <property type="entry name" value="SLH"/>
    <property type="match status" value="3"/>
</dbReference>
<dbReference type="InterPro" id="IPR051465">
    <property type="entry name" value="Cell_Envelope_Struct_Comp"/>
</dbReference>
<evidence type="ECO:0000313" key="4">
    <source>
        <dbReference type="EMBL" id="TFB24465.1"/>
    </source>
</evidence>
<keyword evidence="1 2" id="KW-0732">Signal</keyword>
<feature type="signal peptide" evidence="2">
    <location>
        <begin position="1"/>
        <end position="24"/>
    </location>
</feature>
<evidence type="ECO:0000256" key="1">
    <source>
        <dbReference type="ARBA" id="ARBA00022729"/>
    </source>
</evidence>
<name>A0A4Y8IS15_9BACI</name>
<dbReference type="RefSeq" id="WP_134338824.1">
    <property type="nucleotide sequence ID" value="NZ_SOPW01000002.1"/>
</dbReference>
<evidence type="ECO:0000313" key="5">
    <source>
        <dbReference type="Proteomes" id="UP000297975"/>
    </source>
</evidence>
<sequence>MKKRFLVIGIVLLMAIGVSSVVIADAKDEFTDVDENTSHYTHINSLYEQGIINGYPDGTFRPDKGLRRVEVAIMIHLALGAPEGNVSDMTFTDVPKYAQEAVAALTEMEVIHGFSEEKFGPNELATRAQVSKFLVSSFNISTNVGDQGFTDINDDPMLSDYINAISAAGIADGYPSGEFGVMDNMKRKDFSAMLSRTMEYDNSPNPEVIDIE</sequence>
<evidence type="ECO:0000259" key="3">
    <source>
        <dbReference type="PROSITE" id="PS51272"/>
    </source>
</evidence>
<accession>A0A4Y8IS15</accession>
<dbReference type="EMBL" id="SOPW01000002">
    <property type="protein sequence ID" value="TFB24465.1"/>
    <property type="molecule type" value="Genomic_DNA"/>
</dbReference>
<evidence type="ECO:0000256" key="2">
    <source>
        <dbReference type="SAM" id="SignalP"/>
    </source>
</evidence>
<feature type="chain" id="PRO_5038765550" evidence="2">
    <location>
        <begin position="25"/>
        <end position="212"/>
    </location>
</feature>
<dbReference type="PROSITE" id="PS51272">
    <property type="entry name" value="SLH"/>
    <property type="match status" value="2"/>
</dbReference>
<protein>
    <submittedName>
        <fullName evidence="4">S-layer homology domain-containing protein</fullName>
    </submittedName>
</protein>
<reference evidence="4 5" key="1">
    <citation type="submission" date="2019-03" db="EMBL/GenBank/DDBJ databases">
        <authorList>
            <person name="He R.-H."/>
        </authorList>
    </citation>
    <scope>NUCLEOTIDE SEQUENCE [LARGE SCALE GENOMIC DNA]</scope>
    <source>
        <strain evidence="5">SH 714</strain>
    </source>
</reference>
<comment type="caution">
    <text evidence="4">The sequence shown here is derived from an EMBL/GenBank/DDBJ whole genome shotgun (WGS) entry which is preliminary data.</text>
</comment>
<dbReference type="Proteomes" id="UP000297975">
    <property type="component" value="Unassembled WGS sequence"/>
</dbReference>
<feature type="domain" description="SLH" evidence="3">
    <location>
        <begin position="26"/>
        <end position="89"/>
    </location>
</feature>